<sequence>MREELLNEDGKQNKSAADADSIYAFIRESRFGSYDSVTHKYYLKLHTKLVFPGTLSEGEMIDIYSM</sequence>
<keyword evidence="2" id="KW-1185">Reference proteome</keyword>
<evidence type="ECO:0000313" key="2">
    <source>
        <dbReference type="Proteomes" id="UP000183832"/>
    </source>
</evidence>
<name>A0A1J1IBN0_9DIPT</name>
<dbReference type="EMBL" id="CVRI01000047">
    <property type="protein sequence ID" value="CRK97687.1"/>
    <property type="molecule type" value="Genomic_DNA"/>
</dbReference>
<reference evidence="1 2" key="1">
    <citation type="submission" date="2015-04" db="EMBL/GenBank/DDBJ databases">
        <authorList>
            <person name="Syromyatnikov M.Y."/>
            <person name="Popov V.N."/>
        </authorList>
    </citation>
    <scope>NUCLEOTIDE SEQUENCE [LARGE SCALE GENOMIC DNA]</scope>
</reference>
<proteinExistence type="predicted"/>
<dbReference type="AlphaFoldDB" id="A0A1J1IBN0"/>
<protein>
    <submittedName>
        <fullName evidence="1">CLUMA_CG011067, isoform A</fullName>
    </submittedName>
</protein>
<dbReference type="Proteomes" id="UP000183832">
    <property type="component" value="Unassembled WGS sequence"/>
</dbReference>
<organism evidence="1 2">
    <name type="scientific">Clunio marinus</name>
    <dbReference type="NCBI Taxonomy" id="568069"/>
    <lineage>
        <taxon>Eukaryota</taxon>
        <taxon>Metazoa</taxon>
        <taxon>Ecdysozoa</taxon>
        <taxon>Arthropoda</taxon>
        <taxon>Hexapoda</taxon>
        <taxon>Insecta</taxon>
        <taxon>Pterygota</taxon>
        <taxon>Neoptera</taxon>
        <taxon>Endopterygota</taxon>
        <taxon>Diptera</taxon>
        <taxon>Nematocera</taxon>
        <taxon>Chironomoidea</taxon>
        <taxon>Chironomidae</taxon>
        <taxon>Clunio</taxon>
    </lineage>
</organism>
<evidence type="ECO:0000313" key="1">
    <source>
        <dbReference type="EMBL" id="CRK97687.1"/>
    </source>
</evidence>
<accession>A0A1J1IBN0</accession>
<gene>
    <name evidence="1" type="ORF">CLUMA_CG011067</name>
</gene>